<comment type="subcellular location">
    <subcellularLocation>
        <location evidence="1">Membrane</location>
        <topology evidence="1">Multi-pass membrane protein</topology>
    </subcellularLocation>
</comment>
<evidence type="ECO:0000313" key="8">
    <source>
        <dbReference type="EMBL" id="QBD77880.1"/>
    </source>
</evidence>
<protein>
    <submittedName>
        <fullName evidence="8">GtrA family protein</fullName>
    </submittedName>
</protein>
<accession>A0A4P6JRP7</accession>
<feature type="transmembrane region" description="Helical" evidence="6">
    <location>
        <begin position="159"/>
        <end position="181"/>
    </location>
</feature>
<proteinExistence type="inferred from homology"/>
<evidence type="ECO:0000256" key="6">
    <source>
        <dbReference type="SAM" id="Phobius"/>
    </source>
</evidence>
<dbReference type="EMBL" id="CP035758">
    <property type="protein sequence ID" value="QBD77880.1"/>
    <property type="molecule type" value="Genomic_DNA"/>
</dbReference>
<feature type="transmembrane region" description="Helical" evidence="6">
    <location>
        <begin position="95"/>
        <end position="116"/>
    </location>
</feature>
<evidence type="ECO:0000256" key="5">
    <source>
        <dbReference type="ARBA" id="ARBA00023136"/>
    </source>
</evidence>
<dbReference type="InterPro" id="IPR007267">
    <property type="entry name" value="GtrA_DPMS_TM"/>
</dbReference>
<evidence type="ECO:0000256" key="4">
    <source>
        <dbReference type="ARBA" id="ARBA00022989"/>
    </source>
</evidence>
<dbReference type="Proteomes" id="UP000290365">
    <property type="component" value="Chromosome"/>
</dbReference>
<dbReference type="AlphaFoldDB" id="A0A4P6JRP7"/>
<organism evidence="8 9">
    <name type="scientific">Ktedonosporobacter rubrisoli</name>
    <dbReference type="NCBI Taxonomy" id="2509675"/>
    <lineage>
        <taxon>Bacteria</taxon>
        <taxon>Bacillati</taxon>
        <taxon>Chloroflexota</taxon>
        <taxon>Ktedonobacteria</taxon>
        <taxon>Ktedonobacterales</taxon>
        <taxon>Ktedonosporobacteraceae</taxon>
        <taxon>Ktedonosporobacter</taxon>
    </lineage>
</organism>
<dbReference type="GO" id="GO:0005886">
    <property type="term" value="C:plasma membrane"/>
    <property type="evidence" value="ECO:0007669"/>
    <property type="project" value="TreeGrafter"/>
</dbReference>
<dbReference type="GO" id="GO:0000271">
    <property type="term" value="P:polysaccharide biosynthetic process"/>
    <property type="evidence" value="ECO:0007669"/>
    <property type="project" value="InterPro"/>
</dbReference>
<keyword evidence="4 6" id="KW-1133">Transmembrane helix</keyword>
<evidence type="ECO:0000259" key="7">
    <source>
        <dbReference type="Pfam" id="PF04138"/>
    </source>
</evidence>
<feature type="transmembrane region" description="Helical" evidence="6">
    <location>
        <begin position="128"/>
        <end position="147"/>
    </location>
</feature>
<evidence type="ECO:0000313" key="9">
    <source>
        <dbReference type="Proteomes" id="UP000290365"/>
    </source>
</evidence>
<keyword evidence="9" id="KW-1185">Reference proteome</keyword>
<dbReference type="PANTHER" id="PTHR38459:SF1">
    <property type="entry name" value="PROPHAGE BACTOPRENOL-LINKED GLUCOSE TRANSLOCASE HOMOLOG"/>
    <property type="match status" value="1"/>
</dbReference>
<feature type="transmembrane region" description="Helical" evidence="6">
    <location>
        <begin position="187"/>
        <end position="208"/>
    </location>
</feature>
<dbReference type="PANTHER" id="PTHR38459">
    <property type="entry name" value="PROPHAGE BACTOPRENOL-LINKED GLUCOSE TRANSLOCASE HOMOLOG"/>
    <property type="match status" value="1"/>
</dbReference>
<dbReference type="KEGG" id="kbs:EPA93_18530"/>
<keyword evidence="3 6" id="KW-0812">Transmembrane</keyword>
<reference evidence="8 9" key="1">
    <citation type="submission" date="2019-01" db="EMBL/GenBank/DDBJ databases">
        <title>Ktedonosporobacter rubrisoli SCAWS-G2.</title>
        <authorList>
            <person name="Huang Y."/>
            <person name="Yan B."/>
        </authorList>
    </citation>
    <scope>NUCLEOTIDE SEQUENCE [LARGE SCALE GENOMIC DNA]</scope>
    <source>
        <strain evidence="8 9">SCAWS-G2</strain>
    </source>
</reference>
<gene>
    <name evidence="8" type="ORF">EPA93_18530</name>
</gene>
<feature type="domain" description="GtrA/DPMS transmembrane" evidence="7">
    <location>
        <begin position="96"/>
        <end position="214"/>
    </location>
</feature>
<sequence>MSLCNGSGGNAHWFPRSSGKQRHQKVPLSNYSIVPRCLQVEFILWREGTLLMSLGNDGQCDQKQESGRGFTAPGNLEAFFCHLLLWFFTRQARPVRFLCIGGITGLLQLALLNMWLRWGWGELPANSVAFLLSAQVNFALSHLFTWRDRSISSGEAPTLLKRWIMFHGSIAGTALLDLLLFTLSSRYLPAFLASALGICGAAWINFMVMNRVVFRAQQESISIECKGNQQRFTLLQEECKEKRI</sequence>
<evidence type="ECO:0000256" key="1">
    <source>
        <dbReference type="ARBA" id="ARBA00004141"/>
    </source>
</evidence>
<dbReference type="OrthoDB" id="5190297at2"/>
<keyword evidence="5 6" id="KW-0472">Membrane</keyword>
<evidence type="ECO:0000256" key="2">
    <source>
        <dbReference type="ARBA" id="ARBA00009399"/>
    </source>
</evidence>
<name>A0A4P6JRP7_KTERU</name>
<dbReference type="Pfam" id="PF04138">
    <property type="entry name" value="GtrA_DPMS_TM"/>
    <property type="match status" value="1"/>
</dbReference>
<comment type="similarity">
    <text evidence="2">Belongs to the GtrA family.</text>
</comment>
<evidence type="ECO:0000256" key="3">
    <source>
        <dbReference type="ARBA" id="ARBA00022692"/>
    </source>
</evidence>
<dbReference type="InterPro" id="IPR051401">
    <property type="entry name" value="GtrA_CellWall_Glycosyl"/>
</dbReference>